<dbReference type="Proteomes" id="UP001476798">
    <property type="component" value="Unassembled WGS sequence"/>
</dbReference>
<evidence type="ECO:0000313" key="1">
    <source>
        <dbReference type="EMBL" id="MEQ2159745.1"/>
    </source>
</evidence>
<sequence>MLSKLILITEKEFSFLTRAKFRTTPSSCPMPDRLASKSCTSPDSMVASSIFSTQAMGPSSLSSASTWRAASLLQVKARLTSKRGSLQLVRDARWSKVLLLSPLAAHRQAGKAIR</sequence>
<organism evidence="1 2">
    <name type="scientific">Goodea atripinnis</name>
    <dbReference type="NCBI Taxonomy" id="208336"/>
    <lineage>
        <taxon>Eukaryota</taxon>
        <taxon>Metazoa</taxon>
        <taxon>Chordata</taxon>
        <taxon>Craniata</taxon>
        <taxon>Vertebrata</taxon>
        <taxon>Euteleostomi</taxon>
        <taxon>Actinopterygii</taxon>
        <taxon>Neopterygii</taxon>
        <taxon>Teleostei</taxon>
        <taxon>Neoteleostei</taxon>
        <taxon>Acanthomorphata</taxon>
        <taxon>Ovalentaria</taxon>
        <taxon>Atherinomorphae</taxon>
        <taxon>Cyprinodontiformes</taxon>
        <taxon>Goodeidae</taxon>
        <taxon>Goodea</taxon>
    </lineage>
</organism>
<name>A0ABV0MKZ4_9TELE</name>
<gene>
    <name evidence="1" type="ORF">GOODEAATRI_026368</name>
</gene>
<proteinExistence type="predicted"/>
<dbReference type="EMBL" id="JAHRIO010003251">
    <property type="protein sequence ID" value="MEQ2159745.1"/>
    <property type="molecule type" value="Genomic_DNA"/>
</dbReference>
<keyword evidence="2" id="KW-1185">Reference proteome</keyword>
<accession>A0ABV0MKZ4</accession>
<protein>
    <submittedName>
        <fullName evidence="1">Uncharacterized protein</fullName>
    </submittedName>
</protein>
<reference evidence="1 2" key="1">
    <citation type="submission" date="2021-06" db="EMBL/GenBank/DDBJ databases">
        <authorList>
            <person name="Palmer J.M."/>
        </authorList>
    </citation>
    <scope>NUCLEOTIDE SEQUENCE [LARGE SCALE GENOMIC DNA]</scope>
    <source>
        <strain evidence="1 2">GA_2019</strain>
        <tissue evidence="1">Muscle</tissue>
    </source>
</reference>
<comment type="caution">
    <text evidence="1">The sequence shown here is derived from an EMBL/GenBank/DDBJ whole genome shotgun (WGS) entry which is preliminary data.</text>
</comment>
<evidence type="ECO:0000313" key="2">
    <source>
        <dbReference type="Proteomes" id="UP001476798"/>
    </source>
</evidence>